<evidence type="ECO:0000256" key="1">
    <source>
        <dbReference type="SAM" id="SignalP"/>
    </source>
</evidence>
<reference evidence="2 3" key="1">
    <citation type="submission" date="2024-09" db="EMBL/GenBank/DDBJ databases">
        <authorList>
            <person name="Sun Q."/>
            <person name="Mori K."/>
        </authorList>
    </citation>
    <scope>NUCLEOTIDE SEQUENCE [LARGE SCALE GENOMIC DNA]</scope>
    <source>
        <strain evidence="2 3">KCTC 23315</strain>
    </source>
</reference>
<dbReference type="RefSeq" id="WP_377246483.1">
    <property type="nucleotide sequence ID" value="NZ_JBHLXP010000004.1"/>
</dbReference>
<sequence>MLLLLSRIRWLLLQTSLVLLLAGPGHAEPVTYFYSDLPPYEFSNPQRQADGLGIIQVRKVLTAAGFQPEFQFYSLQRGLNALENDIDFTAVVAPSGQQTQQFHLSRLPVYAVELGVVRLRATKRMTSLNQLQHYPYLALSETRFTFLQQRPELAAFAVKRYDISNQPDAFRLLLSGRYDYFLCYHASEMALANPMLVFDPLEQLPVHLALSRQHPEAARLMQRVDAVLAQSVR</sequence>
<keyword evidence="3" id="KW-1185">Reference proteome</keyword>
<proteinExistence type="predicted"/>
<evidence type="ECO:0000313" key="3">
    <source>
        <dbReference type="Proteomes" id="UP001589813"/>
    </source>
</evidence>
<feature type="signal peptide" evidence="1">
    <location>
        <begin position="1"/>
        <end position="27"/>
    </location>
</feature>
<dbReference type="Gene3D" id="3.40.190.10">
    <property type="entry name" value="Periplasmic binding protein-like II"/>
    <property type="match status" value="2"/>
</dbReference>
<gene>
    <name evidence="2" type="ORF">ACFFJP_16225</name>
</gene>
<keyword evidence="1" id="KW-0732">Signal</keyword>
<protein>
    <submittedName>
        <fullName evidence="2">Substrate-binding periplasmic protein</fullName>
    </submittedName>
</protein>
<name>A0ABV6BG50_9GAMM</name>
<evidence type="ECO:0000313" key="2">
    <source>
        <dbReference type="EMBL" id="MFC0049848.1"/>
    </source>
</evidence>
<dbReference type="Proteomes" id="UP001589813">
    <property type="component" value="Unassembled WGS sequence"/>
</dbReference>
<comment type="caution">
    <text evidence="2">The sequence shown here is derived from an EMBL/GenBank/DDBJ whole genome shotgun (WGS) entry which is preliminary data.</text>
</comment>
<organism evidence="2 3">
    <name type="scientific">Rheinheimera tilapiae</name>
    <dbReference type="NCBI Taxonomy" id="875043"/>
    <lineage>
        <taxon>Bacteria</taxon>
        <taxon>Pseudomonadati</taxon>
        <taxon>Pseudomonadota</taxon>
        <taxon>Gammaproteobacteria</taxon>
        <taxon>Chromatiales</taxon>
        <taxon>Chromatiaceae</taxon>
        <taxon>Rheinheimera</taxon>
    </lineage>
</organism>
<accession>A0ABV6BG50</accession>
<dbReference type="SUPFAM" id="SSF53850">
    <property type="entry name" value="Periplasmic binding protein-like II"/>
    <property type="match status" value="1"/>
</dbReference>
<feature type="chain" id="PRO_5046712152" evidence="1">
    <location>
        <begin position="28"/>
        <end position="233"/>
    </location>
</feature>
<dbReference type="EMBL" id="JBHLXP010000004">
    <property type="protein sequence ID" value="MFC0049848.1"/>
    <property type="molecule type" value="Genomic_DNA"/>
</dbReference>